<dbReference type="OrthoDB" id="3211555at2"/>
<dbReference type="GO" id="GO:0003677">
    <property type="term" value="F:DNA binding"/>
    <property type="evidence" value="ECO:0007669"/>
    <property type="project" value="InterPro"/>
</dbReference>
<gene>
    <name evidence="7" type="ORF">N864_11430</name>
</gene>
<evidence type="ECO:0000256" key="2">
    <source>
        <dbReference type="ARBA" id="ARBA00023015"/>
    </source>
</evidence>
<comment type="caution">
    <text evidence="7">The sequence shown here is derived from an EMBL/GenBank/DDBJ whole genome shotgun (WGS) entry which is preliminary data.</text>
</comment>
<dbReference type="Pfam" id="PF08281">
    <property type="entry name" value="Sigma70_r4_2"/>
    <property type="match status" value="1"/>
</dbReference>
<evidence type="ECO:0000259" key="6">
    <source>
        <dbReference type="Pfam" id="PF08281"/>
    </source>
</evidence>
<evidence type="ECO:0000313" key="8">
    <source>
        <dbReference type="Proteomes" id="UP000019494"/>
    </source>
</evidence>
<evidence type="ECO:0000256" key="4">
    <source>
        <dbReference type="ARBA" id="ARBA00023163"/>
    </source>
</evidence>
<reference evidence="8" key="1">
    <citation type="submission" date="2013-08" db="EMBL/GenBank/DDBJ databases">
        <title>Intrasporangium oryzae NRRL B-24470.</title>
        <authorList>
            <person name="Liu H."/>
            <person name="Wang G."/>
        </authorList>
    </citation>
    <scope>NUCLEOTIDE SEQUENCE [LARGE SCALE GENOMIC DNA]</scope>
    <source>
        <strain evidence="8">Q5-1</strain>
    </source>
</reference>
<dbReference type="InterPro" id="IPR036388">
    <property type="entry name" value="WH-like_DNA-bd_sf"/>
</dbReference>
<feature type="domain" description="RNA polymerase sigma-70 region 2" evidence="5">
    <location>
        <begin position="11"/>
        <end position="74"/>
    </location>
</feature>
<sequence length="181" mass="19147">MNATPALAEEFEENRHHLSRVALRLLGSPEDAEDAVQETWFRLERTDRSSIDNLRAWLTTVVSRVSLDLLRSRSARREAPDGEAVVESLSTGGSLGAGAGAGRGPAGAADAAADPEARAELADSVSVALLVVLESLGPSERLAFVLHDLFAVPFEEIAGVLGTSSAAARQLASRARRRVHG</sequence>
<dbReference type="GO" id="GO:0006352">
    <property type="term" value="P:DNA-templated transcription initiation"/>
    <property type="evidence" value="ECO:0007669"/>
    <property type="project" value="InterPro"/>
</dbReference>
<dbReference type="Pfam" id="PF04542">
    <property type="entry name" value="Sigma70_r2"/>
    <property type="match status" value="1"/>
</dbReference>
<dbReference type="EMBL" id="AWQS01000223">
    <property type="protein sequence ID" value="EWT04557.1"/>
    <property type="molecule type" value="Genomic_DNA"/>
</dbReference>
<dbReference type="PANTHER" id="PTHR30173">
    <property type="entry name" value="SIGMA 19 FACTOR"/>
    <property type="match status" value="1"/>
</dbReference>
<keyword evidence="2" id="KW-0805">Transcription regulation</keyword>
<dbReference type="InterPro" id="IPR013324">
    <property type="entry name" value="RNA_pol_sigma_r3/r4-like"/>
</dbReference>
<comment type="similarity">
    <text evidence="1">Belongs to the sigma-70 factor family. ECF subfamily.</text>
</comment>
<dbReference type="InterPro" id="IPR013249">
    <property type="entry name" value="RNA_pol_sigma70_r4_t2"/>
</dbReference>
<dbReference type="AlphaFoldDB" id="W9GHC3"/>
<protein>
    <submittedName>
        <fullName evidence="7">RNA polymerase sigma 70</fullName>
    </submittedName>
</protein>
<organism evidence="7 8">
    <name type="scientific">Intrasporangium chromatireducens Q5-1</name>
    <dbReference type="NCBI Taxonomy" id="584657"/>
    <lineage>
        <taxon>Bacteria</taxon>
        <taxon>Bacillati</taxon>
        <taxon>Actinomycetota</taxon>
        <taxon>Actinomycetes</taxon>
        <taxon>Micrococcales</taxon>
        <taxon>Intrasporangiaceae</taxon>
        <taxon>Intrasporangium</taxon>
    </lineage>
</organism>
<keyword evidence="4" id="KW-0804">Transcription</keyword>
<evidence type="ECO:0000259" key="5">
    <source>
        <dbReference type="Pfam" id="PF04542"/>
    </source>
</evidence>
<dbReference type="Gene3D" id="1.10.10.10">
    <property type="entry name" value="Winged helix-like DNA-binding domain superfamily/Winged helix DNA-binding domain"/>
    <property type="match status" value="1"/>
</dbReference>
<name>W9GHC3_9MICO</name>
<dbReference type="GO" id="GO:0016987">
    <property type="term" value="F:sigma factor activity"/>
    <property type="evidence" value="ECO:0007669"/>
    <property type="project" value="UniProtKB-KW"/>
</dbReference>
<feature type="domain" description="RNA polymerase sigma factor 70 region 4 type 2" evidence="6">
    <location>
        <begin position="128"/>
        <end position="178"/>
    </location>
</feature>
<evidence type="ECO:0000256" key="1">
    <source>
        <dbReference type="ARBA" id="ARBA00010641"/>
    </source>
</evidence>
<keyword evidence="3" id="KW-0731">Sigma factor</keyword>
<dbReference type="Gene3D" id="1.10.1740.10">
    <property type="match status" value="1"/>
</dbReference>
<dbReference type="InterPro" id="IPR007627">
    <property type="entry name" value="RNA_pol_sigma70_r2"/>
</dbReference>
<dbReference type="InterPro" id="IPR014284">
    <property type="entry name" value="RNA_pol_sigma-70_dom"/>
</dbReference>
<dbReference type="SUPFAM" id="SSF88659">
    <property type="entry name" value="Sigma3 and sigma4 domains of RNA polymerase sigma factors"/>
    <property type="match status" value="1"/>
</dbReference>
<dbReference type="RefSeq" id="WP_034720297.1">
    <property type="nucleotide sequence ID" value="NZ_AWQS01000223.1"/>
</dbReference>
<dbReference type="SUPFAM" id="SSF88946">
    <property type="entry name" value="Sigma2 domain of RNA polymerase sigma factors"/>
    <property type="match status" value="1"/>
</dbReference>
<dbReference type="PANTHER" id="PTHR30173:SF43">
    <property type="entry name" value="ECF RNA POLYMERASE SIGMA FACTOR SIGI-RELATED"/>
    <property type="match status" value="1"/>
</dbReference>
<dbReference type="Proteomes" id="UP000019494">
    <property type="component" value="Unassembled WGS sequence"/>
</dbReference>
<proteinExistence type="inferred from homology"/>
<evidence type="ECO:0000313" key="7">
    <source>
        <dbReference type="EMBL" id="EWT04557.1"/>
    </source>
</evidence>
<dbReference type="NCBIfam" id="TIGR02937">
    <property type="entry name" value="sigma70-ECF"/>
    <property type="match status" value="1"/>
</dbReference>
<accession>W9GHC3</accession>
<evidence type="ECO:0000256" key="3">
    <source>
        <dbReference type="ARBA" id="ARBA00023082"/>
    </source>
</evidence>
<dbReference type="InterPro" id="IPR052704">
    <property type="entry name" value="ECF_Sigma-70_Domain"/>
</dbReference>
<keyword evidence="8" id="KW-1185">Reference proteome</keyword>
<feature type="non-terminal residue" evidence="7">
    <location>
        <position position="181"/>
    </location>
</feature>
<dbReference type="InterPro" id="IPR013325">
    <property type="entry name" value="RNA_pol_sigma_r2"/>
</dbReference>